<gene>
    <name evidence="1" type="ORF">RYZ90_19405</name>
</gene>
<proteinExistence type="predicted"/>
<protein>
    <submittedName>
        <fullName evidence="1">Uncharacterized protein</fullName>
    </submittedName>
</protein>
<reference evidence="1 2" key="1">
    <citation type="submission" date="2023-10" db="EMBL/GenBank/DDBJ databases">
        <title>Fecal carriage and genetic characteristics of carbapenem-resistant Enterobacterales among healthy adults from four provinces of China.</title>
        <authorList>
            <person name="Li Y."/>
            <person name="Zhang R."/>
        </authorList>
    </citation>
    <scope>NUCLEOTIDE SEQUENCE [LARGE SCALE GENOMIC DNA]</scope>
    <source>
        <strain evidence="1 2">HN-71</strain>
    </source>
</reference>
<evidence type="ECO:0000313" key="2">
    <source>
        <dbReference type="Proteomes" id="UP001269984"/>
    </source>
</evidence>
<name>A0ABD5H6D0_9ENTR</name>
<accession>A0ABD5H6D0</accession>
<organism evidence="1 2">
    <name type="scientific">Citrobacter portucalensis</name>
    <dbReference type="NCBI Taxonomy" id="1639133"/>
    <lineage>
        <taxon>Bacteria</taxon>
        <taxon>Pseudomonadati</taxon>
        <taxon>Pseudomonadota</taxon>
        <taxon>Gammaproteobacteria</taxon>
        <taxon>Enterobacterales</taxon>
        <taxon>Enterobacteriaceae</taxon>
        <taxon>Citrobacter</taxon>
        <taxon>Citrobacter freundii complex</taxon>
    </lineage>
</organism>
<dbReference type="Proteomes" id="UP001269984">
    <property type="component" value="Unassembled WGS sequence"/>
</dbReference>
<evidence type="ECO:0000313" key="1">
    <source>
        <dbReference type="EMBL" id="MDW2636015.1"/>
    </source>
</evidence>
<dbReference type="RefSeq" id="WP_318061806.1">
    <property type="nucleotide sequence ID" value="NZ_JAWPAZ010000007.1"/>
</dbReference>
<sequence length="149" mass="16792">MESYSDELKQKLFDLMLFYSGAEYVLAELRNNPSFNASRNGAFVRTNAPKVIDLIGEVLHQIGYEIRAFSRTSDGSTKLYINEPKDMGGILRDGAGSIAFIHSDENLSMAVGEQARFASDRFLPDSWDYLLEEIRILCSDTEVNSLRKP</sequence>
<dbReference type="EMBL" id="JAWPAZ010000007">
    <property type="protein sequence ID" value="MDW2636015.1"/>
    <property type="molecule type" value="Genomic_DNA"/>
</dbReference>
<comment type="caution">
    <text evidence="1">The sequence shown here is derived from an EMBL/GenBank/DDBJ whole genome shotgun (WGS) entry which is preliminary data.</text>
</comment>
<dbReference type="AlphaFoldDB" id="A0ABD5H6D0"/>